<keyword evidence="10" id="KW-0472">Membrane</keyword>
<evidence type="ECO:0000256" key="6">
    <source>
        <dbReference type="ARBA" id="ARBA00022692"/>
    </source>
</evidence>
<comment type="caution">
    <text evidence="15">The sequence shown here is derived from an EMBL/GenBank/DDBJ whole genome shotgun (WGS) entry which is preliminary data.</text>
</comment>
<evidence type="ECO:0000256" key="8">
    <source>
        <dbReference type="ARBA" id="ARBA00022824"/>
    </source>
</evidence>
<dbReference type="GO" id="GO:0048288">
    <property type="term" value="P:nuclear membrane fusion involved in karyogamy"/>
    <property type="evidence" value="ECO:0007669"/>
    <property type="project" value="InterPro"/>
</dbReference>
<keyword evidence="6" id="KW-0812">Transmembrane</keyword>
<keyword evidence="5" id="KW-0415">Karyogamy</keyword>
<sequence>MKASLEERSQCLLLLLSAAYISSAKAWPWGGESHPKVDNLPHYHGFEPTPGILDATLTELATLESQPLCHRTAALFLMDDCHLLNGKNEATMLMDTGPQIRDFVDSYAASLAICDLERGSFVIPESCSKFREEELAKAASTADANGGGGPKMALTTTEIGACLSGLSKSDSAWNTWVSYRHKALRFCEVARIDNEKAHTLAVHKRLVHVLSNLTSGLEAAISARMHMLDSKLASMEKMEARFDNIWHQLQKIETAVSTRLSNDIKASSEMLASTLGQAATLDRYISSLGEKARLQTDELSEQGQTALARISSQADEGLAKLELALASSLQSAVQLSHQVDISSQRMERIEMRQESLQEGLQHLVTITSSLALQHREHTQSLNNVTEQTSEIIRSLETAALSVSSLHTSAMAHGARNLVSLWPFAVCPATTLVLGSYGLQPSAVRNLVLVTLGEGFGAGIWALESMVGDLSVPGTVLQAWAPSLMTVFRGTGKEKVGYVVETDKEQADRTVRDGRMLRRKAHTNTKTRGDEAMKHETKT</sequence>
<evidence type="ECO:0000256" key="2">
    <source>
        <dbReference type="ARBA" id="ARBA00004126"/>
    </source>
</evidence>
<evidence type="ECO:0000256" key="5">
    <source>
        <dbReference type="ARBA" id="ARBA00022459"/>
    </source>
</evidence>
<proteinExistence type="inferred from homology"/>
<keyword evidence="12" id="KW-0539">Nucleus</keyword>
<dbReference type="PANTHER" id="PTHR28012:SF1">
    <property type="entry name" value="NUCLEAR FUSION PROTEIN KAR5"/>
    <property type="match status" value="1"/>
</dbReference>
<evidence type="ECO:0000256" key="7">
    <source>
        <dbReference type="ARBA" id="ARBA00022729"/>
    </source>
</evidence>
<comment type="similarity">
    <text evidence="4">Belongs to the KAR5 family.</text>
</comment>
<evidence type="ECO:0000256" key="10">
    <source>
        <dbReference type="ARBA" id="ARBA00023136"/>
    </source>
</evidence>
<evidence type="ECO:0000256" key="9">
    <source>
        <dbReference type="ARBA" id="ARBA00022989"/>
    </source>
</evidence>
<dbReference type="GO" id="GO:0031965">
    <property type="term" value="C:nuclear membrane"/>
    <property type="evidence" value="ECO:0007669"/>
    <property type="project" value="UniProtKB-SubCell"/>
</dbReference>
<keyword evidence="8" id="KW-0256">Endoplasmic reticulum</keyword>
<keyword evidence="11" id="KW-0325">Glycoprotein</keyword>
<dbReference type="GO" id="GO:0000742">
    <property type="term" value="P:karyogamy involved in conjugation with cellular fusion"/>
    <property type="evidence" value="ECO:0007669"/>
    <property type="project" value="InterPro"/>
</dbReference>
<organism evidence="15 16">
    <name type="scientific">Ceratocystis fimbriata CBS 114723</name>
    <dbReference type="NCBI Taxonomy" id="1035309"/>
    <lineage>
        <taxon>Eukaryota</taxon>
        <taxon>Fungi</taxon>
        <taxon>Dikarya</taxon>
        <taxon>Ascomycota</taxon>
        <taxon>Pezizomycotina</taxon>
        <taxon>Sordariomycetes</taxon>
        <taxon>Hypocreomycetidae</taxon>
        <taxon>Microascales</taxon>
        <taxon>Ceratocystidaceae</taxon>
        <taxon>Ceratocystis</taxon>
    </lineage>
</organism>
<dbReference type="Proteomes" id="UP000222788">
    <property type="component" value="Unassembled WGS sequence"/>
</dbReference>
<evidence type="ECO:0000256" key="3">
    <source>
        <dbReference type="ARBA" id="ARBA00004586"/>
    </source>
</evidence>
<keyword evidence="16" id="KW-1185">Reference proteome</keyword>
<reference evidence="15 16" key="1">
    <citation type="journal article" date="2013" name="Fungal Biol.">
        <title>Analysis of microsatellite markers in the genome of the plant pathogen Ceratocystis fimbriata.</title>
        <authorList>
            <person name="Simpson M.C."/>
            <person name="Wilken P.M."/>
            <person name="Coetzee M.P."/>
            <person name="Wingfield M.J."/>
            <person name="Wingfield B.D."/>
        </authorList>
    </citation>
    <scope>NUCLEOTIDE SEQUENCE [LARGE SCALE GENOMIC DNA]</scope>
    <source>
        <strain evidence="15 16">CBS 114723</strain>
    </source>
</reference>
<evidence type="ECO:0000313" key="15">
    <source>
        <dbReference type="EMBL" id="PHH54938.1"/>
    </source>
</evidence>
<feature type="region of interest" description="Disordered" evidence="13">
    <location>
        <begin position="519"/>
        <end position="538"/>
    </location>
</feature>
<dbReference type="GO" id="GO:0005789">
    <property type="term" value="C:endoplasmic reticulum membrane"/>
    <property type="evidence" value="ECO:0007669"/>
    <property type="project" value="UniProtKB-SubCell"/>
</dbReference>
<dbReference type="OrthoDB" id="5311848at2759"/>
<evidence type="ECO:0008006" key="17">
    <source>
        <dbReference type="Google" id="ProtNLM"/>
    </source>
</evidence>
<evidence type="ECO:0000256" key="1">
    <source>
        <dbReference type="ARBA" id="ARBA00003389"/>
    </source>
</evidence>
<dbReference type="PANTHER" id="PTHR28012">
    <property type="entry name" value="NUCLEAR FUSION PROTEIN KAR5"/>
    <property type="match status" value="1"/>
</dbReference>
<evidence type="ECO:0000256" key="14">
    <source>
        <dbReference type="SAM" id="SignalP"/>
    </source>
</evidence>
<evidence type="ECO:0000313" key="16">
    <source>
        <dbReference type="Proteomes" id="UP000222788"/>
    </source>
</evidence>
<accession>A0A2C5X555</accession>
<feature type="chain" id="PRO_5012044531" description="Nuclear fusion protein KAR5" evidence="14">
    <location>
        <begin position="27"/>
        <end position="538"/>
    </location>
</feature>
<comment type="subcellular location">
    <subcellularLocation>
        <location evidence="3">Endoplasmic reticulum membrane</location>
    </subcellularLocation>
    <subcellularLocation>
        <location evidence="2">Nucleus membrane</location>
    </subcellularLocation>
</comment>
<dbReference type="InterPro" id="IPR007292">
    <property type="entry name" value="Nuclear_fusion_Kar5"/>
</dbReference>
<dbReference type="AlphaFoldDB" id="A0A2C5X555"/>
<evidence type="ECO:0000256" key="12">
    <source>
        <dbReference type="ARBA" id="ARBA00023242"/>
    </source>
</evidence>
<protein>
    <recommendedName>
        <fullName evidence="17">Nuclear fusion protein KAR5</fullName>
    </recommendedName>
</protein>
<keyword evidence="7 14" id="KW-0732">Signal</keyword>
<keyword evidence="9" id="KW-1133">Transmembrane helix</keyword>
<gene>
    <name evidence="15" type="ORF">CFIMG_001684RA</name>
</gene>
<feature type="signal peptide" evidence="14">
    <location>
        <begin position="1"/>
        <end position="26"/>
    </location>
</feature>
<comment type="function">
    <text evidence="1">Required for nuclear membrane fusion during karyogamy.</text>
</comment>
<evidence type="ECO:0000256" key="11">
    <source>
        <dbReference type="ARBA" id="ARBA00023180"/>
    </source>
</evidence>
<dbReference type="EMBL" id="APWK03000017">
    <property type="protein sequence ID" value="PHH54938.1"/>
    <property type="molecule type" value="Genomic_DNA"/>
</dbReference>
<evidence type="ECO:0000256" key="13">
    <source>
        <dbReference type="SAM" id="MobiDB-lite"/>
    </source>
</evidence>
<feature type="compositionally biased region" description="Basic and acidic residues" evidence="13">
    <location>
        <begin position="526"/>
        <end position="538"/>
    </location>
</feature>
<name>A0A2C5X555_9PEZI</name>
<evidence type="ECO:0000256" key="4">
    <source>
        <dbReference type="ARBA" id="ARBA00010473"/>
    </source>
</evidence>
<reference evidence="15 16" key="2">
    <citation type="journal article" date="2013" name="IMA Fungus">
        <title>IMA Genome-F 1: Ceratocystis fimbriata: Draft nuclear genome sequence for the plant pathogen, Ceratocystis fimbriata.</title>
        <authorList>
            <person name="Wilken P.M."/>
            <person name="Steenkamp E.T."/>
            <person name="Wingfield M.J."/>
            <person name="de Beer Z.W."/>
            <person name="Wingfield B.D."/>
        </authorList>
    </citation>
    <scope>NUCLEOTIDE SEQUENCE [LARGE SCALE GENOMIC DNA]</scope>
    <source>
        <strain evidence="15 16">CBS 114723</strain>
    </source>
</reference>